<dbReference type="Pfam" id="PF07661">
    <property type="entry name" value="MORN_2"/>
    <property type="match status" value="2"/>
</dbReference>
<dbReference type="Gene3D" id="2.20.110.10">
    <property type="entry name" value="Histone H3 K4-specific methyltransferase SET7/9 N-terminal domain"/>
    <property type="match status" value="2"/>
</dbReference>
<name>A0A5C5VTU6_9BACT</name>
<gene>
    <name evidence="2" type="ORF">Pla111_29300</name>
</gene>
<evidence type="ECO:0000256" key="1">
    <source>
        <dbReference type="SAM" id="SignalP"/>
    </source>
</evidence>
<comment type="caution">
    <text evidence="2">The sequence shown here is derived from an EMBL/GenBank/DDBJ whole genome shotgun (WGS) entry which is preliminary data.</text>
</comment>
<dbReference type="EMBL" id="SJPH01000008">
    <property type="protein sequence ID" value="TWT41553.1"/>
    <property type="molecule type" value="Genomic_DNA"/>
</dbReference>
<dbReference type="RefSeq" id="WP_146575142.1">
    <property type="nucleotide sequence ID" value="NZ_SJPH01000008.1"/>
</dbReference>
<dbReference type="SUPFAM" id="SSF82185">
    <property type="entry name" value="Histone H3 K4-specific methyltransferase SET7/9 N-terminal domain"/>
    <property type="match status" value="2"/>
</dbReference>
<dbReference type="AlphaFoldDB" id="A0A5C5VTU6"/>
<keyword evidence="1" id="KW-0732">Signal</keyword>
<organism evidence="2 3">
    <name type="scientific">Botrimarina hoheduenensis</name>
    <dbReference type="NCBI Taxonomy" id="2528000"/>
    <lineage>
        <taxon>Bacteria</taxon>
        <taxon>Pseudomonadati</taxon>
        <taxon>Planctomycetota</taxon>
        <taxon>Planctomycetia</taxon>
        <taxon>Pirellulales</taxon>
        <taxon>Lacipirellulaceae</taxon>
        <taxon>Botrimarina</taxon>
    </lineage>
</organism>
<evidence type="ECO:0000313" key="3">
    <source>
        <dbReference type="Proteomes" id="UP000318995"/>
    </source>
</evidence>
<accession>A0A5C5VTU6</accession>
<dbReference type="OrthoDB" id="247660at2"/>
<dbReference type="Proteomes" id="UP000318995">
    <property type="component" value="Unassembled WGS sequence"/>
</dbReference>
<dbReference type="InterPro" id="IPR011652">
    <property type="entry name" value="MORN_2"/>
</dbReference>
<reference evidence="2 3" key="1">
    <citation type="submission" date="2019-02" db="EMBL/GenBank/DDBJ databases">
        <title>Deep-cultivation of Planctomycetes and their phenomic and genomic characterization uncovers novel biology.</title>
        <authorList>
            <person name="Wiegand S."/>
            <person name="Jogler M."/>
            <person name="Boedeker C."/>
            <person name="Pinto D."/>
            <person name="Vollmers J."/>
            <person name="Rivas-Marin E."/>
            <person name="Kohn T."/>
            <person name="Peeters S.H."/>
            <person name="Heuer A."/>
            <person name="Rast P."/>
            <person name="Oberbeckmann S."/>
            <person name="Bunk B."/>
            <person name="Jeske O."/>
            <person name="Meyerdierks A."/>
            <person name="Storesund J.E."/>
            <person name="Kallscheuer N."/>
            <person name="Luecker S."/>
            <person name="Lage O.M."/>
            <person name="Pohl T."/>
            <person name="Merkel B.J."/>
            <person name="Hornburger P."/>
            <person name="Mueller R.-W."/>
            <person name="Bruemmer F."/>
            <person name="Labrenz M."/>
            <person name="Spormann A.M."/>
            <person name="Op Den Camp H."/>
            <person name="Overmann J."/>
            <person name="Amann R."/>
            <person name="Jetten M.S.M."/>
            <person name="Mascher T."/>
            <person name="Medema M.H."/>
            <person name="Devos D.P."/>
            <person name="Kaster A.-K."/>
            <person name="Ovreas L."/>
            <person name="Rohde M."/>
            <person name="Galperin M.Y."/>
            <person name="Jogler C."/>
        </authorList>
    </citation>
    <scope>NUCLEOTIDE SEQUENCE [LARGE SCALE GENOMIC DNA]</scope>
    <source>
        <strain evidence="2 3">Pla111</strain>
    </source>
</reference>
<feature type="chain" id="PRO_5022927972" evidence="1">
    <location>
        <begin position="24"/>
        <end position="352"/>
    </location>
</feature>
<proteinExistence type="predicted"/>
<feature type="signal peptide" evidence="1">
    <location>
        <begin position="1"/>
        <end position="23"/>
    </location>
</feature>
<sequence precursor="true">MLFRLLLAATLAIPLGAASPVGAYSPREGGHRIARDDNSVVNERDERGVIRISREVRLNERGDFENHGNWRAWDAEGQLIGQGRYAAGERTGGWCRWAGQDELSPTMAARLVGFEAPFLSQATFRDGRLQGAWSVFDAAGRTAIEISFRDGQRHGEAHFFDSAGLLKERSRYAAGLLSGPVEALDADGALTEVAQYVEGREVGVREEPTDDGAGRVRQELLGPVLREATPDDFWLLEVASYAARGKELRHGLRQVWSRSGQLRLTTHYEWGVATGPAQWWHENGQLAAAGAYFQGVADGSWRWWHRNGALAARGQYAEGRLATPLAAWDAAGHRSEAAQSLATLADRRESPR</sequence>
<protein>
    <submittedName>
        <fullName evidence="2">MORN repeat variant</fullName>
    </submittedName>
</protein>
<evidence type="ECO:0000313" key="2">
    <source>
        <dbReference type="EMBL" id="TWT41553.1"/>
    </source>
</evidence>
<keyword evidence="3" id="KW-1185">Reference proteome</keyword>